<dbReference type="Gene3D" id="1.20.120.530">
    <property type="entry name" value="GntR ligand-binding domain-like"/>
    <property type="match status" value="1"/>
</dbReference>
<dbReference type="SUPFAM" id="SSF46785">
    <property type="entry name" value="Winged helix' DNA-binding domain"/>
    <property type="match status" value="1"/>
</dbReference>
<keyword evidence="3" id="KW-0804">Transcription</keyword>
<accession>A0ABY3RXJ9</accession>
<feature type="compositionally biased region" description="Basic and acidic residues" evidence="4">
    <location>
        <begin position="207"/>
        <end position="223"/>
    </location>
</feature>
<evidence type="ECO:0000256" key="4">
    <source>
        <dbReference type="SAM" id="MobiDB-lite"/>
    </source>
</evidence>
<dbReference type="PANTHER" id="PTHR43537:SF45">
    <property type="entry name" value="GNTR FAMILY REGULATORY PROTEIN"/>
    <property type="match status" value="1"/>
</dbReference>
<protein>
    <submittedName>
        <fullName evidence="6">GntR family transcriptional regulator</fullName>
    </submittedName>
</protein>
<dbReference type="InterPro" id="IPR011711">
    <property type="entry name" value="GntR_C"/>
</dbReference>
<name>A0ABY3RXJ9_9MICO</name>
<feature type="domain" description="HTH gntR-type" evidence="5">
    <location>
        <begin position="11"/>
        <end position="78"/>
    </location>
</feature>
<keyword evidence="1" id="KW-0805">Transcription regulation</keyword>
<keyword evidence="7" id="KW-1185">Reference proteome</keyword>
<evidence type="ECO:0000256" key="2">
    <source>
        <dbReference type="ARBA" id="ARBA00023125"/>
    </source>
</evidence>
<dbReference type="Proteomes" id="UP001199642">
    <property type="component" value="Chromosome"/>
</dbReference>
<dbReference type="SMART" id="SM00895">
    <property type="entry name" value="FCD"/>
    <property type="match status" value="1"/>
</dbReference>
<dbReference type="PRINTS" id="PR00035">
    <property type="entry name" value="HTHGNTR"/>
</dbReference>
<dbReference type="CDD" id="cd07377">
    <property type="entry name" value="WHTH_GntR"/>
    <property type="match status" value="1"/>
</dbReference>
<evidence type="ECO:0000259" key="5">
    <source>
        <dbReference type="PROSITE" id="PS50949"/>
    </source>
</evidence>
<organism evidence="6 7">
    <name type="scientific">Microbacterium resistens</name>
    <dbReference type="NCBI Taxonomy" id="156977"/>
    <lineage>
        <taxon>Bacteria</taxon>
        <taxon>Bacillati</taxon>
        <taxon>Actinomycetota</taxon>
        <taxon>Actinomycetes</taxon>
        <taxon>Micrococcales</taxon>
        <taxon>Microbacteriaceae</taxon>
        <taxon>Microbacterium</taxon>
    </lineage>
</organism>
<dbReference type="Pfam" id="PF00392">
    <property type="entry name" value="GntR"/>
    <property type="match status" value="1"/>
</dbReference>
<feature type="region of interest" description="Disordered" evidence="4">
    <location>
        <begin position="207"/>
        <end position="234"/>
    </location>
</feature>
<dbReference type="RefSeq" id="WP_231821246.1">
    <property type="nucleotide sequence ID" value="NZ_CP082781.1"/>
</dbReference>
<dbReference type="Gene3D" id="1.10.10.10">
    <property type="entry name" value="Winged helix-like DNA-binding domain superfamily/Winged helix DNA-binding domain"/>
    <property type="match status" value="1"/>
</dbReference>
<dbReference type="EMBL" id="CP082781">
    <property type="protein sequence ID" value="UGS28045.1"/>
    <property type="molecule type" value="Genomic_DNA"/>
</dbReference>
<dbReference type="Pfam" id="PF07729">
    <property type="entry name" value="FCD"/>
    <property type="match status" value="1"/>
</dbReference>
<dbReference type="InterPro" id="IPR008920">
    <property type="entry name" value="TF_FadR/GntR_C"/>
</dbReference>
<sequence>MAPVTTADDRELESTRVASWLRDAILDGERAPGSRLIERDLAAEIGVSRVPVRDALKELDAEGLVELRPRTWAVVREFTDADMTDLDEVRGVLEPLAFRLAAERHRREGLERLHRCLTAEQRAARAGDDVLARRAAADFHEIVTDLSENDLLRAMMRSIRSRLRWALSQHSDVQHMGDEHLGLFDAVRLRDGDRAAELAAAHIASSRREREAHAAAVRTRAESPDPTEEALAGR</sequence>
<gene>
    <name evidence="6" type="ORF">K8F61_07765</name>
</gene>
<dbReference type="SMART" id="SM00345">
    <property type="entry name" value="HTH_GNTR"/>
    <property type="match status" value="1"/>
</dbReference>
<dbReference type="PROSITE" id="PS50949">
    <property type="entry name" value="HTH_GNTR"/>
    <property type="match status" value="1"/>
</dbReference>
<keyword evidence="2" id="KW-0238">DNA-binding</keyword>
<evidence type="ECO:0000256" key="3">
    <source>
        <dbReference type="ARBA" id="ARBA00023163"/>
    </source>
</evidence>
<dbReference type="PANTHER" id="PTHR43537">
    <property type="entry name" value="TRANSCRIPTIONAL REGULATOR, GNTR FAMILY"/>
    <property type="match status" value="1"/>
</dbReference>
<evidence type="ECO:0000313" key="7">
    <source>
        <dbReference type="Proteomes" id="UP001199642"/>
    </source>
</evidence>
<evidence type="ECO:0000313" key="6">
    <source>
        <dbReference type="EMBL" id="UGS28045.1"/>
    </source>
</evidence>
<proteinExistence type="predicted"/>
<evidence type="ECO:0000256" key="1">
    <source>
        <dbReference type="ARBA" id="ARBA00023015"/>
    </source>
</evidence>
<dbReference type="InterPro" id="IPR036388">
    <property type="entry name" value="WH-like_DNA-bd_sf"/>
</dbReference>
<dbReference type="InterPro" id="IPR000524">
    <property type="entry name" value="Tscrpt_reg_HTH_GntR"/>
</dbReference>
<dbReference type="SUPFAM" id="SSF48008">
    <property type="entry name" value="GntR ligand-binding domain-like"/>
    <property type="match status" value="1"/>
</dbReference>
<dbReference type="InterPro" id="IPR036390">
    <property type="entry name" value="WH_DNA-bd_sf"/>
</dbReference>
<reference evidence="6 7" key="1">
    <citation type="submission" date="2023-01" db="EMBL/GenBank/DDBJ databases">
        <title>Characterization of estradiol degrading bacteria Microbacterium sp. MZT7 and reveal degrading genes through genome analysis.</title>
        <authorList>
            <person name="Hao P."/>
            <person name="Gao Y."/>
        </authorList>
    </citation>
    <scope>NUCLEOTIDE SEQUENCE [LARGE SCALE GENOMIC DNA]</scope>
    <source>
        <strain evidence="6 7">MZT7</strain>
    </source>
</reference>